<dbReference type="Proteomes" id="UP000060513">
    <property type="component" value="Chromosome"/>
</dbReference>
<dbReference type="EMBL" id="CP011340">
    <property type="protein sequence ID" value="ALC19229.1"/>
    <property type="molecule type" value="Genomic_DNA"/>
</dbReference>
<sequence length="81" mass="8592">MGDSLASAAMMGQLRTSAQTLADLDLPPQEVLHHLDKQAQQLGTDYLATCLYAVYDPVSGRITVANAGHPPPHPASPQRQG</sequence>
<keyword evidence="1" id="KW-0378">Hydrolase</keyword>
<evidence type="ECO:0000313" key="3">
    <source>
        <dbReference type="EMBL" id="ALC19229.1"/>
    </source>
</evidence>
<organism evidence="3">
    <name type="scientific">Streptomyces pristinaespiralis</name>
    <dbReference type="NCBI Taxonomy" id="38300"/>
    <lineage>
        <taxon>Bacteria</taxon>
        <taxon>Bacillati</taxon>
        <taxon>Actinomycetota</taxon>
        <taxon>Actinomycetes</taxon>
        <taxon>Kitasatosporales</taxon>
        <taxon>Streptomycetaceae</taxon>
        <taxon>Streptomyces</taxon>
    </lineage>
</organism>
<dbReference type="AlphaFoldDB" id="A0A0M3QH67"/>
<dbReference type="InterPro" id="IPR052016">
    <property type="entry name" value="Bact_Sigma-Reg"/>
</dbReference>
<dbReference type="GO" id="GO:0016791">
    <property type="term" value="F:phosphatase activity"/>
    <property type="evidence" value="ECO:0007669"/>
    <property type="project" value="TreeGrafter"/>
</dbReference>
<reference evidence="3 4" key="1">
    <citation type="submission" date="2015-08" db="EMBL/GenBank/DDBJ databases">
        <title>Genome sequence of the pristinamycin over-producing bacterium Streptomyces pristinaespiralis HCCB10218.</title>
        <authorList>
            <person name="Tian J."/>
            <person name="Yang J."/>
            <person name="Li L."/>
            <person name="Ruan L."/>
            <person name="Wei W."/>
            <person name="Zheng G."/>
            <person name="Wei Z."/>
            <person name="Yang S."/>
            <person name="Ge M."/>
            <person name="Jiang W."/>
            <person name="Lu Y."/>
        </authorList>
    </citation>
    <scope>NUCLEOTIDE SEQUENCE [LARGE SCALE GENOMIC DNA]</scope>
    <source>
        <strain evidence="3 4">HCCB 10218</strain>
    </source>
</reference>
<dbReference type="Pfam" id="PF07228">
    <property type="entry name" value="SpoIIE"/>
    <property type="match status" value="1"/>
</dbReference>
<dbReference type="PANTHER" id="PTHR43156">
    <property type="entry name" value="STAGE II SPORULATION PROTEIN E-RELATED"/>
    <property type="match status" value="1"/>
</dbReference>
<dbReference type="KEGG" id="spri:SPRI_0923"/>
<dbReference type="PATRIC" id="fig|38300.4.peg.994"/>
<evidence type="ECO:0000313" key="4">
    <source>
        <dbReference type="Proteomes" id="UP000060513"/>
    </source>
</evidence>
<dbReference type="PANTHER" id="PTHR43156:SF2">
    <property type="entry name" value="STAGE II SPORULATION PROTEIN E"/>
    <property type="match status" value="1"/>
</dbReference>
<dbReference type="Gene3D" id="3.60.40.10">
    <property type="entry name" value="PPM-type phosphatase domain"/>
    <property type="match status" value="1"/>
</dbReference>
<proteinExistence type="predicted"/>
<gene>
    <name evidence="3" type="ORF">SPRI_0923</name>
</gene>
<evidence type="ECO:0000256" key="1">
    <source>
        <dbReference type="ARBA" id="ARBA00022801"/>
    </source>
</evidence>
<accession>A0A0M3QH67</accession>
<evidence type="ECO:0000259" key="2">
    <source>
        <dbReference type="Pfam" id="PF07228"/>
    </source>
</evidence>
<dbReference type="InterPro" id="IPR001932">
    <property type="entry name" value="PPM-type_phosphatase-like_dom"/>
</dbReference>
<dbReference type="STRING" id="38300.SPRI_0923"/>
<name>A0A0M3QH67_STRPR</name>
<feature type="domain" description="PPM-type phosphatase" evidence="2">
    <location>
        <begin position="1"/>
        <end position="77"/>
    </location>
</feature>
<protein>
    <submittedName>
        <fullName evidence="3">Serine/threonine protein phosphatase</fullName>
    </submittedName>
</protein>
<dbReference type="InterPro" id="IPR036457">
    <property type="entry name" value="PPM-type-like_dom_sf"/>
</dbReference>